<keyword evidence="2" id="KW-1185">Reference proteome</keyword>
<evidence type="ECO:0000313" key="1">
    <source>
        <dbReference type="EMBL" id="GEA51319.1"/>
    </source>
</evidence>
<dbReference type="AlphaFoldDB" id="A0A4Y3HVW5"/>
<proteinExistence type="predicted"/>
<sequence>MLGNMHSPTIITIVSFLYFFPSYNTDKTKISDVPRTNVLCKNPYPSISMRLEITNSIKINFNKGCSFIFFK</sequence>
<evidence type="ECO:0000313" key="2">
    <source>
        <dbReference type="Proteomes" id="UP000318717"/>
    </source>
</evidence>
<comment type="caution">
    <text evidence="1">The sequence shown here is derived from an EMBL/GenBank/DDBJ whole genome shotgun (WGS) entry which is preliminary data.</text>
</comment>
<dbReference type="Proteomes" id="UP000318717">
    <property type="component" value="Unassembled WGS sequence"/>
</dbReference>
<gene>
    <name evidence="1" type="ORF">VIN01S_21230</name>
</gene>
<accession>A0A4Y3HVW5</accession>
<reference evidence="1 2" key="1">
    <citation type="submission" date="2019-06" db="EMBL/GenBank/DDBJ databases">
        <title>Whole genome shotgun sequence of Vibrio inusitatus NBRC 102082.</title>
        <authorList>
            <person name="Hosoyama A."/>
            <person name="Uohara A."/>
            <person name="Ohji S."/>
            <person name="Ichikawa N."/>
        </authorList>
    </citation>
    <scope>NUCLEOTIDE SEQUENCE [LARGE SCALE GENOMIC DNA]</scope>
    <source>
        <strain evidence="1 2">NBRC 102082</strain>
    </source>
</reference>
<name>A0A4Y3HVW5_9VIBR</name>
<protein>
    <submittedName>
        <fullName evidence="1">Uncharacterized protein</fullName>
    </submittedName>
</protein>
<organism evidence="1 2">
    <name type="scientific">Vibrio inusitatus NBRC 102082</name>
    <dbReference type="NCBI Taxonomy" id="1219070"/>
    <lineage>
        <taxon>Bacteria</taxon>
        <taxon>Pseudomonadati</taxon>
        <taxon>Pseudomonadota</taxon>
        <taxon>Gammaproteobacteria</taxon>
        <taxon>Vibrionales</taxon>
        <taxon>Vibrionaceae</taxon>
        <taxon>Vibrio</taxon>
    </lineage>
</organism>
<dbReference type="EMBL" id="BJLF01000009">
    <property type="protein sequence ID" value="GEA51319.1"/>
    <property type="molecule type" value="Genomic_DNA"/>
</dbReference>